<dbReference type="AlphaFoldDB" id="E0W3Z8"/>
<accession>E0W3Z8</accession>
<name>E0W3Z8_PEDHC</name>
<gene>
    <name evidence="2" type="primary">8239750</name>
    <name evidence="1" type="ORF">Phum_PHUM613170</name>
</gene>
<dbReference type="VEuPathDB" id="VectorBase:PHUM613170"/>
<evidence type="ECO:0008006" key="4">
    <source>
        <dbReference type="Google" id="ProtNLM"/>
    </source>
</evidence>
<dbReference type="EMBL" id="AAZO01007496">
    <property type="status" value="NOT_ANNOTATED_CDS"/>
    <property type="molecule type" value="Genomic_DNA"/>
</dbReference>
<reference evidence="1" key="1">
    <citation type="submission" date="2007-04" db="EMBL/GenBank/DDBJ databases">
        <title>Annotation of Pediculus humanus corporis strain USDA.</title>
        <authorList>
            <person name="Kirkness E."/>
            <person name="Hannick L."/>
            <person name="Hass B."/>
            <person name="Bruggner R."/>
            <person name="Lawson D."/>
            <person name="Bidwell S."/>
            <person name="Joardar V."/>
            <person name="Caler E."/>
            <person name="Walenz B."/>
            <person name="Inman J."/>
            <person name="Schobel S."/>
            <person name="Galinsky K."/>
            <person name="Amedeo P."/>
            <person name="Strausberg R."/>
        </authorList>
    </citation>
    <scope>NUCLEOTIDE SEQUENCE</scope>
    <source>
        <strain evidence="1">USDA</strain>
    </source>
</reference>
<dbReference type="EnsemblMetazoa" id="PHUM613170-RA">
    <property type="protein sequence ID" value="PHUM613170-PA"/>
    <property type="gene ID" value="PHUM613170"/>
</dbReference>
<evidence type="ECO:0000313" key="3">
    <source>
        <dbReference type="Proteomes" id="UP000009046"/>
    </source>
</evidence>
<dbReference type="InParanoid" id="E0W3Z8"/>
<protein>
    <recommendedName>
        <fullName evidence="4">FIST C-domain domain-containing protein</fullName>
    </recommendedName>
</protein>
<evidence type="ECO:0000313" key="1">
    <source>
        <dbReference type="EMBL" id="EEB20354.1"/>
    </source>
</evidence>
<reference evidence="1" key="2">
    <citation type="submission" date="2007-04" db="EMBL/GenBank/DDBJ databases">
        <title>The genome of the human body louse.</title>
        <authorList>
            <consortium name="The Human Body Louse Genome Consortium"/>
            <person name="Kirkness E."/>
            <person name="Walenz B."/>
            <person name="Hass B."/>
            <person name="Bruggner R."/>
            <person name="Strausberg R."/>
        </authorList>
    </citation>
    <scope>NUCLEOTIDE SEQUENCE</scope>
    <source>
        <strain evidence="1">USDA</strain>
    </source>
</reference>
<dbReference type="CTD" id="8239750"/>
<evidence type="ECO:0000313" key="2">
    <source>
        <dbReference type="EnsemblMetazoa" id="PHUM613170-PA"/>
    </source>
</evidence>
<dbReference type="GeneID" id="8239750"/>
<organism>
    <name type="scientific">Pediculus humanus subsp. corporis</name>
    <name type="common">Body louse</name>
    <dbReference type="NCBI Taxonomy" id="121224"/>
    <lineage>
        <taxon>Eukaryota</taxon>
        <taxon>Metazoa</taxon>
        <taxon>Ecdysozoa</taxon>
        <taxon>Arthropoda</taxon>
        <taxon>Hexapoda</taxon>
        <taxon>Insecta</taxon>
        <taxon>Pterygota</taxon>
        <taxon>Neoptera</taxon>
        <taxon>Paraneoptera</taxon>
        <taxon>Psocodea</taxon>
        <taxon>Troctomorpha</taxon>
        <taxon>Phthiraptera</taxon>
        <taxon>Anoplura</taxon>
        <taxon>Pediculidae</taxon>
        <taxon>Pediculus</taxon>
    </lineage>
</organism>
<sequence length="272" mass="31292">MLKKYCKKNSQFLLVESRAGVIGTCHDLSKLVQHPKSNFLKSFYSSVHPYVHLRIPSIPNVGIKTFEWKPGTSFEELKNQVRVFENQIIKCLIILMISENVNYGNTISQKDDFVTHLRTVQSEEFAVGGCFVDSLPDNIVTKYIIFYGDKVEAASTLLERKTNTKKKIEVAVEEFREMCPKTNKGLLFVFRCCSRSQLSAKAVKNLIIWEGDSLSKFFPNTPVIGCCGYGEFGRKFPEETKPKLENKVARMSNIWEYTYSTSLVYLDNYRHY</sequence>
<dbReference type="RefSeq" id="XP_002433092.1">
    <property type="nucleotide sequence ID" value="XM_002433047.1"/>
</dbReference>
<proteinExistence type="predicted"/>
<keyword evidence="3" id="KW-1185">Reference proteome</keyword>
<dbReference type="Proteomes" id="UP000009046">
    <property type="component" value="Unassembled WGS sequence"/>
</dbReference>
<dbReference type="KEGG" id="phu:Phum_PHUM613170"/>
<dbReference type="EMBL" id="DS235885">
    <property type="protein sequence ID" value="EEB20354.1"/>
    <property type="molecule type" value="Genomic_DNA"/>
</dbReference>
<dbReference type="OrthoDB" id="509497at2759"/>
<reference evidence="2" key="3">
    <citation type="submission" date="2020-05" db="UniProtKB">
        <authorList>
            <consortium name="EnsemblMetazoa"/>
        </authorList>
    </citation>
    <scope>IDENTIFICATION</scope>
    <source>
        <strain evidence="2">USDA</strain>
    </source>
</reference>
<dbReference type="HOGENOM" id="CLU_1024173_0_0_1"/>